<evidence type="ECO:0000313" key="3">
    <source>
        <dbReference type="Proteomes" id="UP000306196"/>
    </source>
</evidence>
<name>A0A5R8K8E1_9BACT</name>
<dbReference type="EMBL" id="VAUV01000022">
    <property type="protein sequence ID" value="TLD68560.1"/>
    <property type="molecule type" value="Genomic_DNA"/>
</dbReference>
<dbReference type="OrthoDB" id="180984at2"/>
<keyword evidence="1" id="KW-0472">Membrane</keyword>
<keyword evidence="1" id="KW-1133">Transmembrane helix</keyword>
<dbReference type="InterPro" id="IPR012902">
    <property type="entry name" value="N_methyl_site"/>
</dbReference>
<dbReference type="AlphaFoldDB" id="A0A5R8K8E1"/>
<keyword evidence="3" id="KW-1185">Reference proteome</keyword>
<dbReference type="Proteomes" id="UP000306196">
    <property type="component" value="Unassembled WGS sequence"/>
</dbReference>
<accession>A0A5R8K8E1</accession>
<dbReference type="RefSeq" id="WP_138088437.1">
    <property type="nucleotide sequence ID" value="NZ_VAUV01000022.1"/>
</dbReference>
<keyword evidence="1" id="KW-0812">Transmembrane</keyword>
<dbReference type="NCBIfam" id="TIGR02599">
    <property type="entry name" value="Verru_Chthon cassette protein C"/>
    <property type="match status" value="1"/>
</dbReference>
<protein>
    <submittedName>
        <fullName evidence="2">Verru_Chthon cassette protein C</fullName>
    </submittedName>
</protein>
<gene>
    <name evidence="2" type="primary">vccC</name>
    <name evidence="2" type="ORF">FEM03_21820</name>
</gene>
<dbReference type="NCBIfam" id="TIGR02532">
    <property type="entry name" value="IV_pilin_GFxxxE"/>
    <property type="match status" value="1"/>
</dbReference>
<comment type="caution">
    <text evidence="2">The sequence shown here is derived from an EMBL/GenBank/DDBJ whole genome shotgun (WGS) entry which is preliminary data.</text>
</comment>
<feature type="transmembrane region" description="Helical" evidence="1">
    <location>
        <begin position="25"/>
        <end position="45"/>
    </location>
</feature>
<dbReference type="Pfam" id="PF07963">
    <property type="entry name" value="N_methyl"/>
    <property type="match status" value="1"/>
</dbReference>
<sequence length="368" mass="41073">MKFPLPSSSFAGSGPSLDAKKSRQAFTLVELLVSVGIFSIVLVAMGEMVNAVLNQLRIAEARFSQFQESQAAFDSMTRRLSTCEINPYYDYQYPGSPPDTSAVPTKYDLESDLHFVTGPSSSGSRALLSSGDHPTHAAFFHGTYGLTDTPAWQELGTLLNSWGYFLEFGDDDNHRATFLNDASTSPKRYRYRLKELQVPAEELRTYAAKLNTKNSATDLYAWFRTAVTANHSHTLAENVVALVISPLLASPDASVYEKETDLAPDYFYDTRAYQHNAASTNLMQRTRHKLPPLLQITLVAIDEASAQRLADEHGSSMPNLYPGNLFTDATRLNEDLTTLEATLTERKLRYRVFTTTIRLRNAKWTSNP</sequence>
<organism evidence="2 3">
    <name type="scientific">Phragmitibacter flavus</name>
    <dbReference type="NCBI Taxonomy" id="2576071"/>
    <lineage>
        <taxon>Bacteria</taxon>
        <taxon>Pseudomonadati</taxon>
        <taxon>Verrucomicrobiota</taxon>
        <taxon>Verrucomicrobiia</taxon>
        <taxon>Verrucomicrobiales</taxon>
        <taxon>Verrucomicrobiaceae</taxon>
        <taxon>Phragmitibacter</taxon>
    </lineage>
</organism>
<dbReference type="InterPro" id="IPR019839">
    <property type="entry name" value="Verru/Chthon_C"/>
</dbReference>
<evidence type="ECO:0000256" key="1">
    <source>
        <dbReference type="SAM" id="Phobius"/>
    </source>
</evidence>
<proteinExistence type="predicted"/>
<reference evidence="2 3" key="1">
    <citation type="submission" date="2019-05" db="EMBL/GenBank/DDBJ databases">
        <title>Verrucobacter flavum gen. nov., sp. nov. a new member of the family Verrucomicrobiaceae.</title>
        <authorList>
            <person name="Szuroczki S."/>
            <person name="Abbaszade G."/>
            <person name="Szabo A."/>
            <person name="Felfoldi T."/>
            <person name="Schumann P."/>
            <person name="Boka K."/>
            <person name="Keki Z."/>
            <person name="Toumi M."/>
            <person name="Toth E."/>
        </authorList>
    </citation>
    <scope>NUCLEOTIDE SEQUENCE [LARGE SCALE GENOMIC DNA]</scope>
    <source>
        <strain evidence="2 3">MG-N-17</strain>
    </source>
</reference>
<evidence type="ECO:0000313" key="2">
    <source>
        <dbReference type="EMBL" id="TLD68560.1"/>
    </source>
</evidence>